<dbReference type="InParanoid" id="D8UGB9"/>
<dbReference type="OrthoDB" id="532981at2759"/>
<evidence type="ECO:0000256" key="4">
    <source>
        <dbReference type="ARBA" id="ARBA00023180"/>
    </source>
</evidence>
<evidence type="ECO:0000256" key="3">
    <source>
        <dbReference type="ARBA" id="ARBA00023157"/>
    </source>
</evidence>
<keyword evidence="2" id="KW-0677">Repeat</keyword>
<feature type="domain" description="SRCR" evidence="5">
    <location>
        <begin position="419"/>
        <end position="518"/>
    </location>
</feature>
<dbReference type="PROSITE" id="PS00420">
    <property type="entry name" value="SRCR_1"/>
    <property type="match status" value="5"/>
</dbReference>
<evidence type="ECO:0000256" key="2">
    <source>
        <dbReference type="ARBA" id="ARBA00022737"/>
    </source>
</evidence>
<sequence>SFNLRLVNGTRAGEGRVEIFFNGTWGTVCDDNFDGNAATAVCRQLGFLRGEPFGQAFFGQGTGPILLDGFNCNSTVSRLDQCTIPAMASHDCGHVEDAGVRCTTDIRLVNGSTAGEGRVEVFFNGAWGTVCDDNFDANAANAVCRQLGFPLGTPFGNAAFGQGTGPIQLDGFTCSSTASRLDSCTIPAWATHDCSHSEDAGVRCGSQSFDVRLVNGSRAGEGRVEILYGGAWGTVCDDNFDGNAATAVCRQLGFLRGEPFGQAFFGQGTGPILLDGFNCTSSVSRLDQCTIPAMASHDCSHVEDAGVRCTTDIRLVNGSRAGEGRVEVFFNGAWGTVCDDNFDANAANAVCRQLGFPPGIPFGNAAFGQGTGPIQLDGFICSSTASRLDSCTIPAWATHDCSHSEDAGVRCGGSQSFDVRLVSGSRAGEGRVEILYGGAWGTVCDDNFDGNAATAVCRQLGFLRGEPFGQAFFGQGTGPILLDGFNCTSSVSRLDQCTIPAMASHDCSHVEDAGVRCTTDIRLVNGSTAGEGRVEVFYNGTWGTVCDDNFDANAANAVCRQLGFLSGTPFGNAAFGQGTGPIQLDGFTCSSTASRLDSCTILAWATHDCSHSEDAGVRCGGKMVLHTNLVTLIGFSDNS</sequence>
<dbReference type="Gene3D" id="3.10.250.10">
    <property type="entry name" value="SRCR-like domain"/>
    <property type="match status" value="6"/>
</dbReference>
<dbReference type="AlphaFoldDB" id="D8UGB9"/>
<gene>
    <name evidence="6" type="ORF">VOLCADRAFT_68493</name>
</gene>
<feature type="non-terminal residue" evidence="6">
    <location>
        <position position="1"/>
    </location>
</feature>
<dbReference type="STRING" id="3068.D8UGB9"/>
<dbReference type="PROSITE" id="PS50287">
    <property type="entry name" value="SRCR_2"/>
    <property type="match status" value="6"/>
</dbReference>
<name>D8UGB9_VOLCA</name>
<feature type="domain" description="SRCR" evidence="5">
    <location>
        <begin position="4"/>
        <end position="103"/>
    </location>
</feature>
<dbReference type="PANTHER" id="PTHR19331:SF487">
    <property type="entry name" value="SOLUBLE SCAVENGER RECEPTOR CYSTEINE-RICH DOMAIN-CONTAINING PROTEIN SSC5D"/>
    <property type="match status" value="1"/>
</dbReference>
<dbReference type="Pfam" id="PF00530">
    <property type="entry name" value="SRCR"/>
    <property type="match status" value="6"/>
</dbReference>
<dbReference type="InterPro" id="IPR036772">
    <property type="entry name" value="SRCR-like_dom_sf"/>
</dbReference>
<keyword evidence="3" id="KW-1015">Disulfide bond</keyword>
<protein>
    <recommendedName>
        <fullName evidence="5">SRCR domain-containing protein</fullName>
    </recommendedName>
</protein>
<dbReference type="FunFam" id="3.10.250.10:FF:000011">
    <property type="entry name" value="Scavenger receptor class A member 5"/>
    <property type="match status" value="6"/>
</dbReference>
<keyword evidence="4" id="KW-0325">Glycoprotein</keyword>
<dbReference type="RefSeq" id="XP_002957684.1">
    <property type="nucleotide sequence ID" value="XM_002957638.1"/>
</dbReference>
<dbReference type="GeneID" id="9627135"/>
<dbReference type="PANTHER" id="PTHR19331">
    <property type="entry name" value="SCAVENGER RECEPTOR DOMAIN-CONTAINING"/>
    <property type="match status" value="1"/>
</dbReference>
<keyword evidence="7" id="KW-1185">Reference proteome</keyword>
<reference evidence="6 7" key="1">
    <citation type="journal article" date="2010" name="Science">
        <title>Genomic analysis of organismal complexity in the multicellular green alga Volvox carteri.</title>
        <authorList>
            <person name="Prochnik S.E."/>
            <person name="Umen J."/>
            <person name="Nedelcu A.M."/>
            <person name="Hallmann A."/>
            <person name="Miller S.M."/>
            <person name="Nishii I."/>
            <person name="Ferris P."/>
            <person name="Kuo A."/>
            <person name="Mitros T."/>
            <person name="Fritz-Laylin L.K."/>
            <person name="Hellsten U."/>
            <person name="Chapman J."/>
            <person name="Simakov O."/>
            <person name="Rensing S.A."/>
            <person name="Terry A."/>
            <person name="Pangilinan J."/>
            <person name="Kapitonov V."/>
            <person name="Jurka J."/>
            <person name="Salamov A."/>
            <person name="Shapiro H."/>
            <person name="Schmutz J."/>
            <person name="Grimwood J."/>
            <person name="Lindquist E."/>
            <person name="Lucas S."/>
            <person name="Grigoriev I.V."/>
            <person name="Schmitt R."/>
            <person name="Kirk D."/>
            <person name="Rokhsar D.S."/>
        </authorList>
    </citation>
    <scope>NUCLEOTIDE SEQUENCE [LARGE SCALE GENOMIC DNA]</scope>
    <source>
        <strain evidence="7">f. Nagariensis / Eve</strain>
    </source>
</reference>
<dbReference type="GO" id="GO:0016020">
    <property type="term" value="C:membrane"/>
    <property type="evidence" value="ECO:0007669"/>
    <property type="project" value="InterPro"/>
</dbReference>
<evidence type="ECO:0000313" key="7">
    <source>
        <dbReference type="Proteomes" id="UP000001058"/>
    </source>
</evidence>
<feature type="domain" description="SRCR" evidence="5">
    <location>
        <begin position="106"/>
        <end position="205"/>
    </location>
</feature>
<accession>D8UGB9</accession>
<dbReference type="KEGG" id="vcn:VOLCADRAFT_68493"/>
<dbReference type="eggNOG" id="ENOG502QQ5W">
    <property type="taxonomic scope" value="Eukaryota"/>
</dbReference>
<dbReference type="InterPro" id="IPR001190">
    <property type="entry name" value="SRCR"/>
</dbReference>
<evidence type="ECO:0000313" key="6">
    <source>
        <dbReference type="EMBL" id="EFJ41233.1"/>
    </source>
</evidence>
<dbReference type="SUPFAM" id="SSF56487">
    <property type="entry name" value="SRCR-like"/>
    <property type="match status" value="6"/>
</dbReference>
<dbReference type="Proteomes" id="UP000001058">
    <property type="component" value="Unassembled WGS sequence"/>
</dbReference>
<feature type="domain" description="SRCR" evidence="5">
    <location>
        <begin position="211"/>
        <end position="310"/>
    </location>
</feature>
<dbReference type="SMART" id="SM00202">
    <property type="entry name" value="SR"/>
    <property type="match status" value="6"/>
</dbReference>
<keyword evidence="1" id="KW-0732">Signal</keyword>
<feature type="domain" description="SRCR" evidence="5">
    <location>
        <begin position="313"/>
        <end position="412"/>
    </location>
</feature>
<dbReference type="PRINTS" id="PR00258">
    <property type="entry name" value="SPERACTRCPTR"/>
</dbReference>
<proteinExistence type="predicted"/>
<evidence type="ECO:0000259" key="5">
    <source>
        <dbReference type="PROSITE" id="PS50287"/>
    </source>
</evidence>
<feature type="domain" description="SRCR" evidence="5">
    <location>
        <begin position="521"/>
        <end position="620"/>
    </location>
</feature>
<dbReference type="EMBL" id="GL378398">
    <property type="protein sequence ID" value="EFJ41233.1"/>
    <property type="molecule type" value="Genomic_DNA"/>
</dbReference>
<organism evidence="7">
    <name type="scientific">Volvox carteri f. nagariensis</name>
    <dbReference type="NCBI Taxonomy" id="3068"/>
    <lineage>
        <taxon>Eukaryota</taxon>
        <taxon>Viridiplantae</taxon>
        <taxon>Chlorophyta</taxon>
        <taxon>core chlorophytes</taxon>
        <taxon>Chlorophyceae</taxon>
        <taxon>CS clade</taxon>
        <taxon>Chlamydomonadales</taxon>
        <taxon>Volvocaceae</taxon>
        <taxon>Volvox</taxon>
    </lineage>
</organism>
<evidence type="ECO:0000256" key="1">
    <source>
        <dbReference type="ARBA" id="ARBA00022729"/>
    </source>
</evidence>